<dbReference type="Pfam" id="PF22336">
    <property type="entry name" value="RhiE-like_linker"/>
    <property type="match status" value="1"/>
</dbReference>
<keyword evidence="9" id="KW-0677">Repeat</keyword>
<evidence type="ECO:0000256" key="4">
    <source>
        <dbReference type="ARBA" id="ARBA00018769"/>
    </source>
</evidence>
<dbReference type="Pfam" id="PF00550">
    <property type="entry name" value="PP-binding"/>
    <property type="match status" value="3"/>
</dbReference>
<dbReference type="Gene3D" id="3.30.300.30">
    <property type="match status" value="1"/>
</dbReference>
<dbReference type="InterPro" id="IPR054514">
    <property type="entry name" value="RhiE-like_linker"/>
</dbReference>
<accession>A0AAN5C7J4</accession>
<dbReference type="InterPro" id="IPR013968">
    <property type="entry name" value="PKS_KR"/>
</dbReference>
<keyword evidence="7" id="KW-0597">Phosphoprotein</keyword>
<keyword evidence="8" id="KW-0808">Transferase</keyword>
<dbReference type="SUPFAM" id="SSF53901">
    <property type="entry name" value="Thiolase-like"/>
    <property type="match status" value="3"/>
</dbReference>
<evidence type="ECO:0000313" key="14">
    <source>
        <dbReference type="EMBL" id="GMR33680.1"/>
    </source>
</evidence>
<dbReference type="EC" id="3.1.2.14" evidence="2"/>
<evidence type="ECO:0000259" key="13">
    <source>
        <dbReference type="PROSITE" id="PS52004"/>
    </source>
</evidence>
<feature type="region of interest" description="Disordered" evidence="11">
    <location>
        <begin position="30"/>
        <end position="54"/>
    </location>
</feature>
<dbReference type="PROSITE" id="PS00606">
    <property type="entry name" value="KS3_1"/>
    <property type="match status" value="2"/>
</dbReference>
<dbReference type="InterPro" id="IPR014031">
    <property type="entry name" value="Ketoacyl_synth_C"/>
</dbReference>
<dbReference type="GO" id="GO:0005737">
    <property type="term" value="C:cytoplasm"/>
    <property type="evidence" value="ECO:0007669"/>
    <property type="project" value="UniProtKB-SubCell"/>
</dbReference>
<dbReference type="EMBL" id="BTRK01000001">
    <property type="protein sequence ID" value="GMR33680.1"/>
    <property type="molecule type" value="Genomic_DNA"/>
</dbReference>
<dbReference type="Gene3D" id="3.40.47.10">
    <property type="match status" value="2"/>
</dbReference>
<dbReference type="Pfam" id="PF00698">
    <property type="entry name" value="Acyl_transf_1"/>
    <property type="match status" value="1"/>
</dbReference>
<dbReference type="GO" id="GO:0006633">
    <property type="term" value="P:fatty acid biosynthetic process"/>
    <property type="evidence" value="ECO:0007669"/>
    <property type="project" value="InterPro"/>
</dbReference>
<reference evidence="15" key="1">
    <citation type="submission" date="2022-10" db="EMBL/GenBank/DDBJ databases">
        <title>Genome assembly of Pristionchus species.</title>
        <authorList>
            <person name="Yoshida K."/>
            <person name="Sommer R.J."/>
        </authorList>
    </citation>
    <scope>NUCLEOTIDE SEQUENCE [LARGE SCALE GENOMIC DNA]</scope>
    <source>
        <strain evidence="15">RS5460</strain>
    </source>
</reference>
<dbReference type="SUPFAM" id="SSF47336">
    <property type="entry name" value="ACP-like"/>
    <property type="match status" value="3"/>
</dbReference>
<feature type="domain" description="Carrier" evidence="12">
    <location>
        <begin position="3470"/>
        <end position="3546"/>
    </location>
</feature>
<dbReference type="InterPro" id="IPR036736">
    <property type="entry name" value="ACP-like_sf"/>
</dbReference>
<dbReference type="InterPro" id="IPR018201">
    <property type="entry name" value="Ketoacyl_synth_AS"/>
</dbReference>
<keyword evidence="5" id="KW-0596">Phosphopantetheine</keyword>
<dbReference type="SMART" id="SM00822">
    <property type="entry name" value="PKS_KR"/>
    <property type="match status" value="2"/>
</dbReference>
<feature type="domain" description="Ketosynthase family 3 (KS3)" evidence="13">
    <location>
        <begin position="79"/>
        <end position="464"/>
    </location>
</feature>
<dbReference type="EC" id="2.3.1.85" evidence="3"/>
<dbReference type="InterPro" id="IPR016039">
    <property type="entry name" value="Thiolase-like"/>
</dbReference>
<evidence type="ECO:0000259" key="12">
    <source>
        <dbReference type="PROSITE" id="PS50075"/>
    </source>
</evidence>
<dbReference type="InterPro" id="IPR001242">
    <property type="entry name" value="Condensation_dom"/>
</dbReference>
<dbReference type="InterPro" id="IPR050091">
    <property type="entry name" value="PKS_NRPS_Biosynth_Enz"/>
</dbReference>
<dbReference type="InterPro" id="IPR016035">
    <property type="entry name" value="Acyl_Trfase/lysoPLipase"/>
</dbReference>
<dbReference type="InterPro" id="IPR023213">
    <property type="entry name" value="CAT-like_dom_sf"/>
</dbReference>
<dbReference type="InterPro" id="IPR032821">
    <property type="entry name" value="PKS_assoc"/>
</dbReference>
<dbReference type="PROSITE" id="PS00455">
    <property type="entry name" value="AMP_BINDING"/>
    <property type="match status" value="1"/>
</dbReference>
<dbReference type="InterPro" id="IPR006162">
    <property type="entry name" value="Ppantetheine_attach_site"/>
</dbReference>
<dbReference type="SUPFAM" id="SSF53474">
    <property type="entry name" value="alpha/beta-Hydrolases"/>
    <property type="match status" value="1"/>
</dbReference>
<organism evidence="14 15">
    <name type="scientific">Pristionchus mayeri</name>
    <dbReference type="NCBI Taxonomy" id="1317129"/>
    <lineage>
        <taxon>Eukaryota</taxon>
        <taxon>Metazoa</taxon>
        <taxon>Ecdysozoa</taxon>
        <taxon>Nematoda</taxon>
        <taxon>Chromadorea</taxon>
        <taxon>Rhabditida</taxon>
        <taxon>Rhabditina</taxon>
        <taxon>Diplogasteromorpha</taxon>
        <taxon>Diplogasteroidea</taxon>
        <taxon>Neodiplogasteridae</taxon>
        <taxon>Pristionchus</taxon>
    </lineage>
</organism>
<comment type="subcellular location">
    <subcellularLocation>
        <location evidence="1">Cytoplasm</location>
    </subcellularLocation>
</comment>
<evidence type="ECO:0000256" key="2">
    <source>
        <dbReference type="ARBA" id="ARBA00012480"/>
    </source>
</evidence>
<dbReference type="SMART" id="SM00825">
    <property type="entry name" value="PKS_KS"/>
    <property type="match status" value="2"/>
</dbReference>
<feature type="domain" description="Ketosynthase family 3 (KS3)" evidence="13">
    <location>
        <begin position="1179"/>
        <end position="1582"/>
    </location>
</feature>
<dbReference type="InterPro" id="IPR000873">
    <property type="entry name" value="AMP-dep_synth/lig_dom"/>
</dbReference>
<name>A0AAN5C7J4_9BILA</name>
<dbReference type="Gene3D" id="3.40.366.10">
    <property type="entry name" value="Malonyl-Coenzyme A Acyl Carrier Protein, domain 2"/>
    <property type="match status" value="1"/>
</dbReference>
<evidence type="ECO:0000256" key="1">
    <source>
        <dbReference type="ARBA" id="ARBA00004496"/>
    </source>
</evidence>
<dbReference type="Gene3D" id="3.30.559.10">
    <property type="entry name" value="Chloramphenicol acetyltransferase-like domain"/>
    <property type="match status" value="1"/>
</dbReference>
<dbReference type="Pfam" id="PF02801">
    <property type="entry name" value="Ketoacyl-synt_C"/>
    <property type="match status" value="2"/>
</dbReference>
<evidence type="ECO:0000256" key="6">
    <source>
        <dbReference type="ARBA" id="ARBA00022490"/>
    </source>
</evidence>
<dbReference type="Pfam" id="PF08659">
    <property type="entry name" value="KR"/>
    <property type="match status" value="2"/>
</dbReference>
<dbReference type="SUPFAM" id="SSF52151">
    <property type="entry name" value="FabD/lysophospholipase-like"/>
    <property type="match status" value="1"/>
</dbReference>
<dbReference type="InterPro" id="IPR057326">
    <property type="entry name" value="KR_dom"/>
</dbReference>
<dbReference type="InterPro" id="IPR042099">
    <property type="entry name" value="ANL_N_sf"/>
</dbReference>
<evidence type="ECO:0000256" key="8">
    <source>
        <dbReference type="ARBA" id="ARBA00022679"/>
    </source>
</evidence>
<dbReference type="GO" id="GO:0016297">
    <property type="term" value="F:fatty acyl-[ACP] hydrolase activity"/>
    <property type="evidence" value="ECO:0007669"/>
    <property type="project" value="UniProtKB-EC"/>
</dbReference>
<dbReference type="GO" id="GO:0004315">
    <property type="term" value="F:3-oxoacyl-[acyl-carrier-protein] synthase activity"/>
    <property type="evidence" value="ECO:0007669"/>
    <property type="project" value="InterPro"/>
</dbReference>
<protein>
    <recommendedName>
        <fullName evidence="4">Fatty acid synthase</fullName>
        <ecNumber evidence="3">2.3.1.85</ecNumber>
        <ecNumber evidence="2">3.1.2.14</ecNumber>
    </recommendedName>
</protein>
<keyword evidence="6" id="KW-0963">Cytoplasm</keyword>
<dbReference type="PROSITE" id="PS50075">
    <property type="entry name" value="CARRIER"/>
    <property type="match status" value="3"/>
</dbReference>
<dbReference type="SMART" id="SM00823">
    <property type="entry name" value="PKS_PP"/>
    <property type="match status" value="1"/>
</dbReference>
<dbReference type="InterPro" id="IPR036291">
    <property type="entry name" value="NAD(P)-bd_dom_sf"/>
</dbReference>
<dbReference type="Proteomes" id="UP001328107">
    <property type="component" value="Unassembled WGS sequence"/>
</dbReference>
<dbReference type="GO" id="GO:0031177">
    <property type="term" value="F:phosphopantetheine binding"/>
    <property type="evidence" value="ECO:0007669"/>
    <property type="project" value="InterPro"/>
</dbReference>
<feature type="domain" description="Carrier" evidence="12">
    <location>
        <begin position="1082"/>
        <end position="1157"/>
    </location>
</feature>
<dbReference type="Gene3D" id="1.10.1200.10">
    <property type="entry name" value="ACP-like"/>
    <property type="match status" value="3"/>
</dbReference>
<comment type="catalytic activity">
    <reaction evidence="10">
        <text>acetyl-CoA + n malonyl-CoA + 2n NADPH + 2n H(+) = a long-chain fatty acid + (n+1) CoA + n CO2 + 2n NADP(+).</text>
        <dbReference type="EC" id="2.3.1.85"/>
    </reaction>
</comment>
<proteinExistence type="predicted"/>
<dbReference type="Gene3D" id="3.40.50.720">
    <property type="entry name" value="NAD(P)-binding Rossmann-like Domain"/>
    <property type="match status" value="2"/>
</dbReference>
<feature type="domain" description="Carrier" evidence="12">
    <location>
        <begin position="2463"/>
        <end position="2538"/>
    </location>
</feature>
<dbReference type="InterPro" id="IPR014043">
    <property type="entry name" value="Acyl_transferase_dom"/>
</dbReference>
<dbReference type="Pfam" id="PF00975">
    <property type="entry name" value="Thioesterase"/>
    <property type="match status" value="1"/>
</dbReference>
<dbReference type="InterPro" id="IPR001227">
    <property type="entry name" value="Ac_transferase_dom_sf"/>
</dbReference>
<gene>
    <name evidence="14" type="ORF">PMAYCL1PPCAC_03875</name>
</gene>
<dbReference type="InterPro" id="IPR014030">
    <property type="entry name" value="Ketoacyl_synth_N"/>
</dbReference>
<dbReference type="SUPFAM" id="SSF51735">
    <property type="entry name" value="NAD(P)-binding Rossmann-fold domains"/>
    <property type="match status" value="2"/>
</dbReference>
<evidence type="ECO:0000256" key="7">
    <source>
        <dbReference type="ARBA" id="ARBA00022553"/>
    </source>
</evidence>
<dbReference type="Pfam" id="PF00501">
    <property type="entry name" value="AMP-binding"/>
    <property type="match status" value="1"/>
</dbReference>
<dbReference type="Gene3D" id="3.30.70.3290">
    <property type="match status" value="2"/>
</dbReference>
<dbReference type="SUPFAM" id="SSF52777">
    <property type="entry name" value="CoA-dependent acyltransferases"/>
    <property type="match status" value="2"/>
</dbReference>
<dbReference type="Pfam" id="PF16197">
    <property type="entry name" value="KAsynt_C_assoc"/>
    <property type="match status" value="1"/>
</dbReference>
<evidence type="ECO:0000256" key="3">
    <source>
        <dbReference type="ARBA" id="ARBA00012873"/>
    </source>
</evidence>
<dbReference type="InterPro" id="IPR009081">
    <property type="entry name" value="PP-bd_ACP"/>
</dbReference>
<dbReference type="InterPro" id="IPR020841">
    <property type="entry name" value="PKS_Beta-ketoAc_synthase_dom"/>
</dbReference>
<evidence type="ECO:0000256" key="9">
    <source>
        <dbReference type="ARBA" id="ARBA00022737"/>
    </source>
</evidence>
<dbReference type="InterPro" id="IPR020845">
    <property type="entry name" value="AMP-binding_CS"/>
</dbReference>
<dbReference type="Pfam" id="PF00668">
    <property type="entry name" value="Condensation"/>
    <property type="match status" value="1"/>
</dbReference>
<dbReference type="PANTHER" id="PTHR43775:SF37">
    <property type="entry name" value="SI:DKEY-61P9.11"/>
    <property type="match status" value="1"/>
</dbReference>
<keyword evidence="15" id="KW-1185">Reference proteome</keyword>
<dbReference type="Gene3D" id="3.40.50.12780">
    <property type="entry name" value="N-terminal domain of ligase-like"/>
    <property type="match status" value="1"/>
</dbReference>
<dbReference type="PROSITE" id="PS52004">
    <property type="entry name" value="KS3_2"/>
    <property type="match status" value="2"/>
</dbReference>
<evidence type="ECO:0000256" key="11">
    <source>
        <dbReference type="SAM" id="MobiDB-lite"/>
    </source>
</evidence>
<dbReference type="SMART" id="SM00827">
    <property type="entry name" value="PKS_AT"/>
    <property type="match status" value="1"/>
</dbReference>
<dbReference type="SUPFAM" id="SSF56801">
    <property type="entry name" value="Acetyl-CoA synthetase-like"/>
    <property type="match status" value="1"/>
</dbReference>
<sequence length="3782" mass="414500">MRKSGTVSAPAKQQEPVRVMTAAVAEKSIQKSDLIPTPTIMTHSSPSHPTEARDAQPVMPVSSASSRSANLVENEPGVVNYPHIIGRDGNFCLDAHGNAATWDQLKNGRTTNKALFKNREKIGREAAFIDRDLILFDPEFFGISPMEAAYMDPLQRHLLMSVQTTMENAGIAQLPSSTGIFIGNSTADFVSRMMVTMKEINGYYGAGTNVSALAGRIAHWLKAEGPVVTVDTACSSSFTALIAACDALRDGKCDYAIVGAATLILLEHGTEVLTRAGMMSSDFACKVMDASANGYLRGEAAASILLYKDSSLGGAAIKAWALGHNGTSSALAAPNGKRQEKLMAAVCQTSLTWREAHMTGTSLGDPIETGAIARVGGGAEVRVSSIKSAVGHSEAVAGFASLLAVLSQLDADYYLPQLHYACRNQKMPDAVRFDTIGCDGVQETQLTVNSFGFTGTNTVILLEREQKQDRLKSTGRPVLIPISVHDLALLEEHLQQVECFLAASALPLDAIAATLQHGRAHRRHRAAMVVDHRRRVVYRGKALKKPQPLALDISGSGLDKVANRLKKCFHFEEGKDAAASIAGLITKLGLKIQMCSSDPSLVADGFSPFSSMPENVHIVDASTLTPFEVLSLVADAYVAKTSIDWSVLSPKPPRRTAFPIIPSAMNLRPFWPELRDDLEPELYPEYEIVLEAKDVTPGEQRVWCGERLAGADPLPPFVAHSKTASVLLMYPKGVKESVRLVDIALRIIEVWKEVERHGGLVVVARRNDGSQHLQVSALLRSLASESRGVSYKVIGYDTVDEVASELRDVALNEVVVFKEGVRHVQRLSPIPKAAAAARTPLGRVLISGGSGGIGRSILQHLRPAESIVLSRSGAAVDGTTKTVKGDCANKADLAGLEKEQVDRVFHCAGSVANALRHSQTDALMLTVLMPKVEGFANLVAAAAGAVGVDAMSSSAVVLGSAGQTNYAFANGWMADAAEAAGHRAVHWGPWRDAGMLAADELESIRRQIEEGGWKMMEAKRAVRHVASADRRSRLVMDADWSKILARQPHLAPFLERICAAPAAAAASSTASSAAPNPVQQAAAAAASDESVEEIIARVSGLTTIERDLGFMTMGIDSLMIEDIRNQIRLAHGVDLSVADIYDNSTLERLEKYVDSKRVLSATMEMKKVEEAVEERSDGKEEIAIIGYSGAFSGSRSVEEFWDRLYRGDECIWRGEKQDDDEENIVRAGGIVEGIDEFDNAFFHITKEDAARIEPQIRTFVQHAYAALERSGYVKDRSSIRTGVWAGAEPSEYSNGDGEARGTLGRLYAMNQKDFVAAWTAHLLDLRGSATGVYTACSSALLAMDQACSALKEGKVDLALAGAVSLQLPDLAFYEYQPGNVLSPDGKCCPFDEHARGIVRGSAVACLVMKRLSEALRDGDTIHAVVKAIGVSNDGVEKASFMAPNRRGMRDCMEDALRQCEDDVIDSIKFVECHGTGTSVGDEMELSALRDVYRTPINIGSVKANIGHCFAGAGLAGVVKGMAILKRREIPPQINFTRFHPRFGNTKTLKVTTKGEEIADERFHVAVSSFGIGGTNGHIVLGPSPKQRDTTQEPPPSPSRVYILPVSARTEEACRRLCARLADHLDQGADLATVASTLQRRRDVFKHRFAIVARDVDEAIRRLRNVDNVISAGADFGNDALAFYFAPQGVQYPDMEKATLELAPVFERTLEKLSSIVREKISLDLYREMYPREGEESRIKDADLAQIAIFSICQAITQQLAGFGVEADRCIGHSVGEYAAMAYGEAATPAELLQLLIARGRLVATTPNARMLAVRGELPPLPEDIEISAHLSENMICIVGPPASIEDFTSTLLSAGLEWKELETAHGFHSYMLEPILPQFDRELRQIRFKRLRKTLISNVDGKSRREITPNYCKTHMRCAIRIDKCVNALKTDKKTRAVLQIGPSGILENLLANSGVVVVNTCDSKRNHERFPNRSQLFEALAQLWCHGHRLNFGAINPADAFDESMPTYAFDQVRCWKERKSSSTIEAVNRVFSQGWAPLSLKPTVIDGKRVLIFVNGEPEVELKELLLDLEKKHCKVEVARKLNDDAIKNSSDFKPDLALFVIQKATSLDDTFFASFAIRRHVLAARPVPFVIVDLEVTPLSSTVIGSLREQHLLAPGMNVYVENSLRAPLLPLVEKLASGAPADQLMVLPGGKLMQLAYSETSAAAADEMRLHGRVLMMGGSGAIGKSLVREVLHRVKEGTTVVIASRNATSKHPADLAALAAERGHRLEAVDVDVLDETQVFELIARLKDLSTVVNVVGLPPVENLDKPRSEVLKVLQSKITSTENVILALEKSQKRLENLVLISSLSALLGLQGTEEYAAANGYLDSLASTLSGLVDNVVSIQWPAWKDGGMAAETTSPISSLLNDGAITHVEGRRLFREALKYRCVVAVAKMHPMQLKNEIGRRLRGADDVDVEGASDDVMTPAEIVRDIWSTILSAGEVKDGDNFFEIGGNSLNALQISWAVNKRLRCSSRVNLLFEFPVFADFVSEVMKEANKGDDGIKILDKTSKLPLTYAQDNMFLLKQLERGTHYNIVFSTEQYGEMDERAMRAAIMAVVARQHSMRSVFLQSGLDEPSQSVFSLTECYQLIDYKEMSEDEYQQLVASELAWEFDLAQIPLRIISTKVGDRYSVIFSQYHIITDGWSMTILARELTAAYHHFIGRGERLPPLQVSIADVAGWQRSESNVASLKADVEALKTRLLGKRATRILPSKARPLKMTKNCDKVSVMLPKEVTARADALAAKEKSTAYAVYLSYFLKTLRAWSEEEELDDIVIGCPVSGRSRPEMNDLVGYFLNNSIIDVEVKPEEEVESVLKKVRQCTTENRRFERIPYQHLVAALDTRESREELPFYIYFNFRNDLDFPKIEIHGLHSEVKQLSMARIFETSVTLDETPEGMRILIEYNTDVFTPESMQRFLDDYATSLSGDARQPVPVTGSRLEFPAQTLIQLIRQQVALTPDAPALIGSGDPATYSQLWDAASPAAARLQDDWFAACGECLRADDIVPMSTAPNEVFIPMLAALISGAAYAPLDPKWPEARIEGVREAVNAPFILDKEWIESVNCKIEIRMRSFPEDLLYIIHTSGSTGKPKGVCISNTNLTLFTAEATRQTLTRFHVDLLQSVNSAFDVSKFNMFTTFTNGASLHRPRALTTTVDEAAEIGAENLFVNGAVFHSLSDKDAAKLRSVSRVIVGGELVQDNAIMRMIDNGIEFIIIWGPSETTIWNTAYRSKIDQSGLVLGYIMPNEGIALTETNRNLERGHVGEALQTGDKIGRGYLHNAQPGKFLPNPHRTKEDILLERNSIAYRSGDRLRMKEGLLNYVGRGDKQTKVGRIRGQRIELREIEASIIAAAPAITAAFVLKVEERLVAFIMAPDTTVTLTLLSALRSTLPAFMIPSEVVLIEKVPRTLNGKVDTAALAALVDVAVEKEVVVYDEGSTLARLQKVWGKILQKSSFHPSDDFFSSGGHSLLIFHFRATVEEEFGVSLDLVDLIDTRGPVAAAAANADEVAYRDVITPIRESSEASHNIYAIHAIGGTIIPYFGFVKVFPAKFNLYGIEYREEYPGETIEDLGAFYAKNIFAHASSTPFFVMGHSMGGHLSREVALLLNLPFIVSLDTWYARPGLLRLDVIESFLKDAFAILPNPDALVKRGLKLGRLLRDYDPKKGSSVKIYLLKAERLGRSALQGVLRNDVTEDMVRAMLYNGLEDLSDHEIDVVTVPGDHEGMLSARNLALYAKELARPFLENM</sequence>
<dbReference type="PROSITE" id="PS00012">
    <property type="entry name" value="PHOSPHOPANTETHEINE"/>
    <property type="match status" value="1"/>
</dbReference>
<dbReference type="PANTHER" id="PTHR43775">
    <property type="entry name" value="FATTY ACID SYNTHASE"/>
    <property type="match status" value="1"/>
</dbReference>
<dbReference type="Gene3D" id="3.30.559.30">
    <property type="entry name" value="Nonribosomal peptide synthetase, condensation domain"/>
    <property type="match status" value="1"/>
</dbReference>
<dbReference type="InterPro" id="IPR045851">
    <property type="entry name" value="AMP-bd_C_sf"/>
</dbReference>
<comment type="caution">
    <text evidence="14">The sequence shown here is derived from an EMBL/GenBank/DDBJ whole genome shotgun (WGS) entry which is preliminary data.</text>
</comment>
<dbReference type="GO" id="GO:0044550">
    <property type="term" value="P:secondary metabolite biosynthetic process"/>
    <property type="evidence" value="ECO:0007669"/>
    <property type="project" value="UniProtKB-ARBA"/>
</dbReference>
<dbReference type="Gene3D" id="3.40.50.1820">
    <property type="entry name" value="alpha/beta hydrolase"/>
    <property type="match status" value="1"/>
</dbReference>
<dbReference type="InterPro" id="IPR020806">
    <property type="entry name" value="PKS_PP-bd"/>
</dbReference>
<dbReference type="InterPro" id="IPR001031">
    <property type="entry name" value="Thioesterase"/>
</dbReference>
<dbReference type="CDD" id="cd00833">
    <property type="entry name" value="PKS"/>
    <property type="match status" value="2"/>
</dbReference>
<evidence type="ECO:0000313" key="15">
    <source>
        <dbReference type="Proteomes" id="UP001328107"/>
    </source>
</evidence>
<dbReference type="GO" id="GO:0004312">
    <property type="term" value="F:fatty acid synthase activity"/>
    <property type="evidence" value="ECO:0007669"/>
    <property type="project" value="UniProtKB-EC"/>
</dbReference>
<dbReference type="Pfam" id="PF00109">
    <property type="entry name" value="ketoacyl-synt"/>
    <property type="match status" value="2"/>
</dbReference>
<dbReference type="InterPro" id="IPR029058">
    <property type="entry name" value="AB_hydrolase_fold"/>
</dbReference>
<evidence type="ECO:0000256" key="10">
    <source>
        <dbReference type="ARBA" id="ARBA00044883"/>
    </source>
</evidence>
<evidence type="ECO:0000256" key="5">
    <source>
        <dbReference type="ARBA" id="ARBA00022450"/>
    </source>
</evidence>
<feature type="compositionally biased region" description="Polar residues" evidence="11">
    <location>
        <begin position="39"/>
        <end position="48"/>
    </location>
</feature>